<feature type="signal peptide" evidence="1">
    <location>
        <begin position="1"/>
        <end position="18"/>
    </location>
</feature>
<keyword evidence="3" id="KW-1185">Reference proteome</keyword>
<organism evidence="2 3">
    <name type="scientific">Protomyces lactucae-debilis</name>
    <dbReference type="NCBI Taxonomy" id="2754530"/>
    <lineage>
        <taxon>Eukaryota</taxon>
        <taxon>Fungi</taxon>
        <taxon>Dikarya</taxon>
        <taxon>Ascomycota</taxon>
        <taxon>Taphrinomycotina</taxon>
        <taxon>Taphrinomycetes</taxon>
        <taxon>Taphrinales</taxon>
        <taxon>Protomycetaceae</taxon>
        <taxon>Protomyces</taxon>
    </lineage>
</organism>
<feature type="chain" id="PRO_5012350116" description="Extracellular membrane protein CFEM domain-containing protein" evidence="1">
    <location>
        <begin position="19"/>
        <end position="186"/>
    </location>
</feature>
<dbReference type="RefSeq" id="XP_040722563.1">
    <property type="nucleotide sequence ID" value="XM_040870730.1"/>
</dbReference>
<dbReference type="AlphaFoldDB" id="A0A1Y2EXK1"/>
<reference evidence="2 3" key="1">
    <citation type="submission" date="2016-07" db="EMBL/GenBank/DDBJ databases">
        <title>Pervasive Adenine N6-methylation of Active Genes in Fungi.</title>
        <authorList>
            <consortium name="DOE Joint Genome Institute"/>
            <person name="Mondo S.J."/>
            <person name="Dannebaum R.O."/>
            <person name="Kuo R.C."/>
            <person name="Labutti K."/>
            <person name="Haridas S."/>
            <person name="Kuo A."/>
            <person name="Salamov A."/>
            <person name="Ahrendt S.R."/>
            <person name="Lipzen A."/>
            <person name="Sullivan W."/>
            <person name="Andreopoulos W.B."/>
            <person name="Clum A."/>
            <person name="Lindquist E."/>
            <person name="Daum C."/>
            <person name="Ramamoorthy G.K."/>
            <person name="Gryganskyi A."/>
            <person name="Culley D."/>
            <person name="Magnuson J.K."/>
            <person name="James T.Y."/>
            <person name="O'Malley M.A."/>
            <person name="Stajich J.E."/>
            <person name="Spatafora J.W."/>
            <person name="Visel A."/>
            <person name="Grigoriev I.V."/>
        </authorList>
    </citation>
    <scope>NUCLEOTIDE SEQUENCE [LARGE SCALE GENOMIC DNA]</scope>
    <source>
        <strain evidence="2 3">12-1054</strain>
    </source>
</reference>
<evidence type="ECO:0000256" key="1">
    <source>
        <dbReference type="SAM" id="SignalP"/>
    </source>
</evidence>
<comment type="caution">
    <text evidence="2">The sequence shown here is derived from an EMBL/GenBank/DDBJ whole genome shotgun (WGS) entry which is preliminary data.</text>
</comment>
<protein>
    <recommendedName>
        <fullName evidence="4">Extracellular membrane protein CFEM domain-containing protein</fullName>
    </recommendedName>
</protein>
<dbReference type="GeneID" id="63787329"/>
<dbReference type="EMBL" id="MCFI01000023">
    <property type="protein sequence ID" value="ORY76300.1"/>
    <property type="molecule type" value="Genomic_DNA"/>
</dbReference>
<dbReference type="Proteomes" id="UP000193685">
    <property type="component" value="Unassembled WGS sequence"/>
</dbReference>
<proteinExistence type="predicted"/>
<sequence length="186" mass="19625">MVPQSLAILSFIAASILAAYPDICAHPTLQFKAVVANAIDCSAACSNSAAGLVKQISDNNEVCIAQSGVCISNTNGTEIFPCLNKVCGSHVDHSCKCVVDLFFVRHLMRGVILYKNGIEQPCTWDDVPGSVLHRYSVAGFKGTSWVRGGLQTTVSCHAPDDKKGCYCDSAGKAQGCHQDAIVSSGD</sequence>
<gene>
    <name evidence="2" type="ORF">BCR37DRAFT_389402</name>
</gene>
<evidence type="ECO:0000313" key="2">
    <source>
        <dbReference type="EMBL" id="ORY76300.1"/>
    </source>
</evidence>
<evidence type="ECO:0008006" key="4">
    <source>
        <dbReference type="Google" id="ProtNLM"/>
    </source>
</evidence>
<keyword evidence="1" id="KW-0732">Signal</keyword>
<accession>A0A1Y2EXK1</accession>
<evidence type="ECO:0000313" key="3">
    <source>
        <dbReference type="Proteomes" id="UP000193685"/>
    </source>
</evidence>
<name>A0A1Y2EXK1_PROLT</name>